<dbReference type="InParanoid" id="A0A0C3EED5"/>
<feature type="region of interest" description="Disordered" evidence="2">
    <location>
        <begin position="1"/>
        <end position="74"/>
    </location>
</feature>
<reference evidence="3 4" key="1">
    <citation type="submission" date="2014-04" db="EMBL/GenBank/DDBJ databases">
        <authorList>
            <consortium name="DOE Joint Genome Institute"/>
            <person name="Kuo A."/>
            <person name="Kohler A."/>
            <person name="Nagy L.G."/>
            <person name="Floudas D."/>
            <person name="Copeland A."/>
            <person name="Barry K.W."/>
            <person name="Cichocki N."/>
            <person name="Veneault-Fourrey C."/>
            <person name="LaButti K."/>
            <person name="Lindquist E.A."/>
            <person name="Lipzen A."/>
            <person name="Lundell T."/>
            <person name="Morin E."/>
            <person name="Murat C."/>
            <person name="Sun H."/>
            <person name="Tunlid A."/>
            <person name="Henrissat B."/>
            <person name="Grigoriev I.V."/>
            <person name="Hibbett D.S."/>
            <person name="Martin F."/>
            <person name="Nordberg H.P."/>
            <person name="Cantor M.N."/>
            <person name="Hua S.X."/>
        </authorList>
    </citation>
    <scope>NUCLEOTIDE SEQUENCE [LARGE SCALE GENOMIC DNA]</scope>
    <source>
        <strain evidence="3 4">Foug A</strain>
    </source>
</reference>
<evidence type="ECO:0000313" key="3">
    <source>
        <dbReference type="EMBL" id="KIM66271.1"/>
    </source>
</evidence>
<dbReference type="Proteomes" id="UP000053989">
    <property type="component" value="Unassembled WGS sequence"/>
</dbReference>
<dbReference type="HOGENOM" id="CLU_088030_0_0_1"/>
<feature type="compositionally biased region" description="Basic residues" evidence="2">
    <location>
        <begin position="57"/>
        <end position="70"/>
    </location>
</feature>
<dbReference type="GO" id="GO:0000470">
    <property type="term" value="P:maturation of LSU-rRNA"/>
    <property type="evidence" value="ECO:0007669"/>
    <property type="project" value="TreeGrafter"/>
</dbReference>
<dbReference type="PANTHER" id="PTHR13245:SF14">
    <property type="entry name" value="RRP15-LIKE PROTEIN"/>
    <property type="match status" value="1"/>
</dbReference>
<dbReference type="Pfam" id="PF07890">
    <property type="entry name" value="Rrp15p"/>
    <property type="match status" value="1"/>
</dbReference>
<dbReference type="OrthoDB" id="20949at2759"/>
<evidence type="ECO:0000256" key="2">
    <source>
        <dbReference type="SAM" id="MobiDB-lite"/>
    </source>
</evidence>
<evidence type="ECO:0008006" key="5">
    <source>
        <dbReference type="Google" id="ProtNLM"/>
    </source>
</evidence>
<dbReference type="GO" id="GO:0000460">
    <property type="term" value="P:maturation of 5.8S rRNA"/>
    <property type="evidence" value="ECO:0007669"/>
    <property type="project" value="TreeGrafter"/>
</dbReference>
<name>A0A0C3EED5_9AGAM</name>
<dbReference type="PANTHER" id="PTHR13245">
    <property type="entry name" value="RRP15-LIKE PROTEIN"/>
    <property type="match status" value="1"/>
</dbReference>
<organism evidence="3 4">
    <name type="scientific">Scleroderma citrinum Foug A</name>
    <dbReference type="NCBI Taxonomy" id="1036808"/>
    <lineage>
        <taxon>Eukaryota</taxon>
        <taxon>Fungi</taxon>
        <taxon>Dikarya</taxon>
        <taxon>Basidiomycota</taxon>
        <taxon>Agaricomycotina</taxon>
        <taxon>Agaricomycetes</taxon>
        <taxon>Agaricomycetidae</taxon>
        <taxon>Boletales</taxon>
        <taxon>Sclerodermatineae</taxon>
        <taxon>Sclerodermataceae</taxon>
        <taxon>Scleroderma</taxon>
    </lineage>
</organism>
<dbReference type="GO" id="GO:0030687">
    <property type="term" value="C:preribosome, large subunit precursor"/>
    <property type="evidence" value="ECO:0007669"/>
    <property type="project" value="TreeGrafter"/>
</dbReference>
<feature type="compositionally biased region" description="Basic and acidic residues" evidence="2">
    <location>
        <begin position="18"/>
        <end position="27"/>
    </location>
</feature>
<feature type="region of interest" description="Disordered" evidence="2">
    <location>
        <begin position="175"/>
        <end position="202"/>
    </location>
</feature>
<comment type="similarity">
    <text evidence="1">Belongs to the RRP15 family.</text>
</comment>
<dbReference type="EMBL" id="KN822018">
    <property type="protein sequence ID" value="KIM66271.1"/>
    <property type="molecule type" value="Genomic_DNA"/>
</dbReference>
<evidence type="ECO:0000313" key="4">
    <source>
        <dbReference type="Proteomes" id="UP000053989"/>
    </source>
</evidence>
<keyword evidence="4" id="KW-1185">Reference proteome</keyword>
<protein>
    <recommendedName>
        <fullName evidence="5">Rrp15p-domain-containing protein</fullName>
    </recommendedName>
</protein>
<dbReference type="InterPro" id="IPR012459">
    <property type="entry name" value="Rrp15"/>
</dbReference>
<dbReference type="AlphaFoldDB" id="A0A0C3EED5"/>
<proteinExistence type="inferred from homology"/>
<gene>
    <name evidence="3" type="ORF">SCLCIDRAFT_1211510</name>
</gene>
<evidence type="ECO:0000256" key="1">
    <source>
        <dbReference type="ARBA" id="ARBA00007462"/>
    </source>
</evidence>
<sequence>MSRHKRQRIREDDDDETEFSHSVRTDSEASQSYEAEDRDTGDENLCNTDEEIPRAQATKRRATAKRKRRATGPSQFGATLLSLLKTETSSTLPLSLKPSAAHQRNDAKLELKAKKRMQIERKEKEDKGRIRDVIEGWGAEGERSLRKVAQRGVVKLFNTIQQSQAAAAAVDAEARAARGSGKASLPAPVGRRSTKGKQKDNLIGQGKASLVDKDNFFEVIRSGGIVSKV</sequence>
<accession>A0A0C3EED5</accession>
<reference evidence="4" key="2">
    <citation type="submission" date="2015-01" db="EMBL/GenBank/DDBJ databases">
        <title>Evolutionary Origins and Diversification of the Mycorrhizal Mutualists.</title>
        <authorList>
            <consortium name="DOE Joint Genome Institute"/>
            <consortium name="Mycorrhizal Genomics Consortium"/>
            <person name="Kohler A."/>
            <person name="Kuo A."/>
            <person name="Nagy L.G."/>
            <person name="Floudas D."/>
            <person name="Copeland A."/>
            <person name="Barry K.W."/>
            <person name="Cichocki N."/>
            <person name="Veneault-Fourrey C."/>
            <person name="LaButti K."/>
            <person name="Lindquist E.A."/>
            <person name="Lipzen A."/>
            <person name="Lundell T."/>
            <person name="Morin E."/>
            <person name="Murat C."/>
            <person name="Riley R."/>
            <person name="Ohm R."/>
            <person name="Sun H."/>
            <person name="Tunlid A."/>
            <person name="Henrissat B."/>
            <person name="Grigoriev I.V."/>
            <person name="Hibbett D.S."/>
            <person name="Martin F."/>
        </authorList>
    </citation>
    <scope>NUCLEOTIDE SEQUENCE [LARGE SCALE GENOMIC DNA]</scope>
    <source>
        <strain evidence="4">Foug A</strain>
    </source>
</reference>
<dbReference type="STRING" id="1036808.A0A0C3EED5"/>